<dbReference type="AlphaFoldDB" id="A0A2U1FIY4"/>
<comment type="caution">
    <text evidence="1">The sequence shown here is derived from an EMBL/GenBank/DDBJ whole genome shotgun (WGS) entry which is preliminary data.</text>
</comment>
<proteinExistence type="predicted"/>
<organism evidence="1 2">
    <name type="scientific">Porphyromonas loveana</name>
    <dbReference type="NCBI Taxonomy" id="1884669"/>
    <lineage>
        <taxon>Bacteria</taxon>
        <taxon>Pseudomonadati</taxon>
        <taxon>Bacteroidota</taxon>
        <taxon>Bacteroidia</taxon>
        <taxon>Bacteroidales</taxon>
        <taxon>Porphyromonadaceae</taxon>
        <taxon>Porphyromonas</taxon>
    </lineage>
</organism>
<keyword evidence="2" id="KW-1185">Reference proteome</keyword>
<reference evidence="1 2" key="1">
    <citation type="submission" date="2018-04" db="EMBL/GenBank/DDBJ databases">
        <title>Genomic Encyclopedia of Type Strains, Phase IV (KMG-IV): sequencing the most valuable type-strain genomes for metagenomic binning, comparative biology and taxonomic classification.</title>
        <authorList>
            <person name="Goeker M."/>
        </authorList>
    </citation>
    <scope>NUCLEOTIDE SEQUENCE [LARGE SCALE GENOMIC DNA]</scope>
    <source>
        <strain evidence="1 2">DSM 28520</strain>
    </source>
</reference>
<dbReference type="Proteomes" id="UP000245462">
    <property type="component" value="Unassembled WGS sequence"/>
</dbReference>
<evidence type="ECO:0000313" key="2">
    <source>
        <dbReference type="Proteomes" id="UP000245462"/>
    </source>
</evidence>
<evidence type="ECO:0000313" key="1">
    <source>
        <dbReference type="EMBL" id="PVZ12126.1"/>
    </source>
</evidence>
<dbReference type="EMBL" id="QEKY01000005">
    <property type="protein sequence ID" value="PVZ12126.1"/>
    <property type="molecule type" value="Genomic_DNA"/>
</dbReference>
<gene>
    <name evidence="1" type="ORF">C7382_1059</name>
</gene>
<name>A0A2U1FIY4_9PORP</name>
<protein>
    <submittedName>
        <fullName evidence="1">Uncharacterized protein</fullName>
    </submittedName>
</protein>
<accession>A0A2U1FIY4</accession>
<sequence>MTDIYRIFDSKKLQILFDAAEERRALRHQQTLDKLRLLARARCS</sequence>